<dbReference type="EMBL" id="FNSA01000003">
    <property type="protein sequence ID" value="SED51979.1"/>
    <property type="molecule type" value="Genomic_DNA"/>
</dbReference>
<keyword evidence="2" id="KW-1133">Transmembrane helix</keyword>
<gene>
    <name evidence="3" type="ORF">SAMN04489793_5121</name>
</gene>
<evidence type="ECO:0000256" key="1">
    <source>
        <dbReference type="SAM" id="MobiDB-lite"/>
    </source>
</evidence>
<accession>A0A1H5BBI9</accession>
<evidence type="ECO:0000256" key="2">
    <source>
        <dbReference type="SAM" id="Phobius"/>
    </source>
</evidence>
<dbReference type="AlphaFoldDB" id="A0A1H5BBI9"/>
<protein>
    <submittedName>
        <fullName evidence="3">Mce-associated membrane protein</fullName>
    </submittedName>
</protein>
<feature type="region of interest" description="Disordered" evidence="1">
    <location>
        <begin position="1"/>
        <end position="64"/>
    </location>
</feature>
<reference evidence="4" key="1">
    <citation type="submission" date="2016-10" db="EMBL/GenBank/DDBJ databases">
        <authorList>
            <person name="Varghese N."/>
            <person name="Submissions S."/>
        </authorList>
    </citation>
    <scope>NUCLEOTIDE SEQUENCE [LARGE SCALE GENOMIC DNA]</scope>
    <source>
        <strain evidence="4">DSM 44234</strain>
    </source>
</reference>
<feature type="compositionally biased region" description="Low complexity" evidence="1">
    <location>
        <begin position="21"/>
        <end position="52"/>
    </location>
</feature>
<dbReference type="OrthoDB" id="4381663at2"/>
<dbReference type="RefSeq" id="WP_068741287.1">
    <property type="nucleotide sequence ID" value="NZ_CBDRGN010000002.1"/>
</dbReference>
<name>A0A1H5BBI9_TSUTY</name>
<feature type="compositionally biased region" description="Acidic residues" evidence="1">
    <location>
        <begin position="7"/>
        <end position="20"/>
    </location>
</feature>
<dbReference type="Proteomes" id="UP000182241">
    <property type="component" value="Unassembled WGS sequence"/>
</dbReference>
<keyword evidence="4" id="KW-1185">Reference proteome</keyword>
<evidence type="ECO:0000313" key="4">
    <source>
        <dbReference type="Proteomes" id="UP000182241"/>
    </source>
</evidence>
<proteinExistence type="predicted"/>
<evidence type="ECO:0000313" key="3">
    <source>
        <dbReference type="EMBL" id="SED51979.1"/>
    </source>
</evidence>
<organism evidence="3 4">
    <name type="scientific">Tsukamurella tyrosinosolvens</name>
    <dbReference type="NCBI Taxonomy" id="57704"/>
    <lineage>
        <taxon>Bacteria</taxon>
        <taxon>Bacillati</taxon>
        <taxon>Actinomycetota</taxon>
        <taxon>Actinomycetes</taxon>
        <taxon>Mycobacteriales</taxon>
        <taxon>Tsukamurellaceae</taxon>
        <taxon>Tsukamurella</taxon>
    </lineage>
</organism>
<keyword evidence="2" id="KW-0472">Membrane</keyword>
<keyword evidence="2" id="KW-0812">Transmembrane</keyword>
<sequence>MATSQPETDDVTAEAVDEPDTGASGSEAAGSEASETTAKITTAKASRPAPKAAKPRPAEEADEAAPGGIVVTPLMLALSAVVVLLAVAATAFGFLWQSAASDRDDARDQLAAVTETQETNARAEDIAKKYAIGAATIDYQNLAGWRTALTAGTTDELANQLREASTQFEQVVVPLQWQSTATPLGTIVASNKDGLITLNVFVNMVTKSTQRPEGIPSTATYTLTIDTKQDWKISDVRGMDAALSGK</sequence>
<feature type="transmembrane region" description="Helical" evidence="2">
    <location>
        <begin position="74"/>
        <end position="96"/>
    </location>
</feature>